<protein>
    <recommendedName>
        <fullName evidence="1">DUF5714 domain-containing protein</fullName>
    </recommendedName>
</protein>
<dbReference type="EMBL" id="BARS01031626">
    <property type="protein sequence ID" value="GAG20280.1"/>
    <property type="molecule type" value="Genomic_DNA"/>
</dbReference>
<dbReference type="Pfam" id="PF18978">
    <property type="entry name" value="DUF5714"/>
    <property type="match status" value="1"/>
</dbReference>
<accession>X0VPW1</accession>
<feature type="domain" description="DUF5714" evidence="1">
    <location>
        <begin position="79"/>
        <end position="125"/>
    </location>
</feature>
<dbReference type="AlphaFoldDB" id="X0VPW1"/>
<organism evidence="2">
    <name type="scientific">marine sediment metagenome</name>
    <dbReference type="NCBI Taxonomy" id="412755"/>
    <lineage>
        <taxon>unclassified sequences</taxon>
        <taxon>metagenomes</taxon>
        <taxon>ecological metagenomes</taxon>
    </lineage>
</organism>
<evidence type="ECO:0000313" key="2">
    <source>
        <dbReference type="EMBL" id="GAG20280.1"/>
    </source>
</evidence>
<proteinExistence type="predicted"/>
<comment type="caution">
    <text evidence="2">The sequence shown here is derived from an EMBL/GenBank/DDBJ whole genome shotgun (WGS) entry which is preliminary data.</text>
</comment>
<feature type="non-terminal residue" evidence="2">
    <location>
        <position position="126"/>
    </location>
</feature>
<dbReference type="InterPro" id="IPR043768">
    <property type="entry name" value="DUF5714"/>
</dbReference>
<gene>
    <name evidence="2" type="ORF">S01H1_49194</name>
</gene>
<sequence length="126" mass="14409">MVCITPKQLLREKGEERLEMNLADYKTGCLVCGSELVYSTKTDKAECYYCKRIYDSNVKCVNDHFICDSCHNLPASELIKQFCINSHSEDPMEMALTLMRNPAVKMHGPEHHFLVPAVLLSAYYNI</sequence>
<evidence type="ECO:0000259" key="1">
    <source>
        <dbReference type="Pfam" id="PF18978"/>
    </source>
</evidence>
<name>X0VPW1_9ZZZZ</name>
<reference evidence="2" key="1">
    <citation type="journal article" date="2014" name="Front. Microbiol.">
        <title>High frequency of phylogenetically diverse reductive dehalogenase-homologous genes in deep subseafloor sedimentary metagenomes.</title>
        <authorList>
            <person name="Kawai M."/>
            <person name="Futagami T."/>
            <person name="Toyoda A."/>
            <person name="Takaki Y."/>
            <person name="Nishi S."/>
            <person name="Hori S."/>
            <person name="Arai W."/>
            <person name="Tsubouchi T."/>
            <person name="Morono Y."/>
            <person name="Uchiyama I."/>
            <person name="Ito T."/>
            <person name="Fujiyama A."/>
            <person name="Inagaki F."/>
            <person name="Takami H."/>
        </authorList>
    </citation>
    <scope>NUCLEOTIDE SEQUENCE</scope>
    <source>
        <strain evidence="2">Expedition CK06-06</strain>
    </source>
</reference>